<dbReference type="HOGENOM" id="CLU_1747364_0_0_11"/>
<organism evidence="2 3">
    <name type="scientific">Leifsonia xyli subsp. cynodontis DSM 46306</name>
    <dbReference type="NCBI Taxonomy" id="1389489"/>
    <lineage>
        <taxon>Bacteria</taxon>
        <taxon>Bacillati</taxon>
        <taxon>Actinomycetota</taxon>
        <taxon>Actinomycetes</taxon>
        <taxon>Micrococcales</taxon>
        <taxon>Microbacteriaceae</taxon>
        <taxon>Leifsonia</taxon>
    </lineage>
</organism>
<accession>U3PA62</accession>
<sequence length="149" mass="15743">MSRIVAVAPVLPARSYGQGEITAALLAMITDDPARQAVMRRIHAASGVETRSLVMPLERYRSLTSFQEANDFFIAEGASLAERAVTQALETAGLTAADVDYLLFTSVTGTSPRPPSTPSWSSGSGCAPTSNACRASDWAVSRARPGWPA</sequence>
<evidence type="ECO:0000313" key="2">
    <source>
        <dbReference type="EMBL" id="AGW40343.1"/>
    </source>
</evidence>
<protein>
    <recommendedName>
        <fullName evidence="4">Chalcone/stilbene synthase N-terminal domain-containing protein</fullName>
    </recommendedName>
</protein>
<gene>
    <name evidence="2" type="ORF">O159_00710</name>
</gene>
<keyword evidence="3" id="KW-1185">Reference proteome</keyword>
<dbReference type="Proteomes" id="UP000016743">
    <property type="component" value="Chromosome"/>
</dbReference>
<dbReference type="KEGG" id="lxy:O159_00710"/>
<dbReference type="PATRIC" id="fig|1389489.3.peg.64"/>
<dbReference type="EMBL" id="CP006734">
    <property type="protein sequence ID" value="AGW40343.1"/>
    <property type="molecule type" value="Genomic_DNA"/>
</dbReference>
<evidence type="ECO:0000313" key="3">
    <source>
        <dbReference type="Proteomes" id="UP000016743"/>
    </source>
</evidence>
<dbReference type="AlphaFoldDB" id="U3PA62"/>
<dbReference type="InterPro" id="IPR016039">
    <property type="entry name" value="Thiolase-like"/>
</dbReference>
<proteinExistence type="predicted"/>
<evidence type="ECO:0008006" key="4">
    <source>
        <dbReference type="Google" id="ProtNLM"/>
    </source>
</evidence>
<dbReference type="STRING" id="1389489.O159_00710"/>
<dbReference type="GO" id="GO:0016746">
    <property type="term" value="F:acyltransferase activity"/>
    <property type="evidence" value="ECO:0007669"/>
    <property type="project" value="InterPro"/>
</dbReference>
<feature type="region of interest" description="Disordered" evidence="1">
    <location>
        <begin position="110"/>
        <end position="132"/>
    </location>
</feature>
<dbReference type="Gene3D" id="3.40.47.10">
    <property type="match status" value="1"/>
</dbReference>
<evidence type="ECO:0000256" key="1">
    <source>
        <dbReference type="SAM" id="MobiDB-lite"/>
    </source>
</evidence>
<dbReference type="SUPFAM" id="SSF53901">
    <property type="entry name" value="Thiolase-like"/>
    <property type="match status" value="1"/>
</dbReference>
<name>U3PA62_LEIXC</name>
<dbReference type="eggNOG" id="COG3424">
    <property type="taxonomic scope" value="Bacteria"/>
</dbReference>
<reference evidence="2 3" key="1">
    <citation type="journal article" date="2013" name="Genome Announc.">
        <title>Complete Genome Sequence of Leifsonia xyli subsp. cynodontis Strain DSM46306, a Gram-Positive Bacterial Pathogen of Grasses.</title>
        <authorList>
            <person name="Monteiro-Vitorello C.B."/>
            <person name="Zerillo M.M."/>
            <person name="Van Sluys M.A."/>
            <person name="Camargo L.E."/>
            <person name="Kitajima J.P."/>
        </authorList>
    </citation>
    <scope>NUCLEOTIDE SEQUENCE [LARGE SCALE GENOMIC DNA]</scope>
    <source>
        <strain evidence="2 3">DSM 46306</strain>
    </source>
</reference>